<protein>
    <recommendedName>
        <fullName evidence="1">NYN domain-containing protein</fullName>
    </recommendedName>
</protein>
<proteinExistence type="predicted"/>
<dbReference type="InterPro" id="IPR021139">
    <property type="entry name" value="NYN"/>
</dbReference>
<accession>A0AA86RWH4</accession>
<evidence type="ECO:0000313" key="3">
    <source>
        <dbReference type="Proteomes" id="UP001189624"/>
    </source>
</evidence>
<dbReference type="Proteomes" id="UP001189624">
    <property type="component" value="Chromosome 1"/>
</dbReference>
<reference evidence="2" key="1">
    <citation type="submission" date="2023-10" db="EMBL/GenBank/DDBJ databases">
        <authorList>
            <person name="Domelevo Entfellner J.-B."/>
        </authorList>
    </citation>
    <scope>NUCLEOTIDE SEQUENCE</scope>
</reference>
<organism evidence="2 3">
    <name type="scientific">Sphenostylis stenocarpa</name>
    <dbReference type="NCBI Taxonomy" id="92480"/>
    <lineage>
        <taxon>Eukaryota</taxon>
        <taxon>Viridiplantae</taxon>
        <taxon>Streptophyta</taxon>
        <taxon>Embryophyta</taxon>
        <taxon>Tracheophyta</taxon>
        <taxon>Spermatophyta</taxon>
        <taxon>Magnoliopsida</taxon>
        <taxon>eudicotyledons</taxon>
        <taxon>Gunneridae</taxon>
        <taxon>Pentapetalae</taxon>
        <taxon>rosids</taxon>
        <taxon>fabids</taxon>
        <taxon>Fabales</taxon>
        <taxon>Fabaceae</taxon>
        <taxon>Papilionoideae</taxon>
        <taxon>50 kb inversion clade</taxon>
        <taxon>NPAAA clade</taxon>
        <taxon>indigoferoid/millettioid clade</taxon>
        <taxon>Phaseoleae</taxon>
        <taxon>Sphenostylis</taxon>
    </lineage>
</organism>
<feature type="domain" description="NYN" evidence="1">
    <location>
        <begin position="1"/>
        <end position="54"/>
    </location>
</feature>
<evidence type="ECO:0000313" key="2">
    <source>
        <dbReference type="EMBL" id="CAJ1872891.1"/>
    </source>
</evidence>
<dbReference type="Gramene" id="rna-AYBTSS11_LOCUS2475">
    <property type="protein sequence ID" value="CAJ1872891.1"/>
    <property type="gene ID" value="gene-AYBTSS11_LOCUS2475"/>
</dbReference>
<gene>
    <name evidence="2" type="ORF">AYBTSS11_LOCUS2475</name>
</gene>
<dbReference type="PANTHER" id="PTHR14379:SF90">
    <property type="entry name" value="EMB|CAB71880.1-RELATED"/>
    <property type="match status" value="1"/>
</dbReference>
<dbReference type="InterPro" id="IPR024768">
    <property type="entry name" value="Marf1"/>
</dbReference>
<keyword evidence="3" id="KW-1185">Reference proteome</keyword>
<dbReference type="AlphaFoldDB" id="A0AA86RWH4"/>
<dbReference type="GO" id="GO:0010468">
    <property type="term" value="P:regulation of gene expression"/>
    <property type="evidence" value="ECO:0007669"/>
    <property type="project" value="InterPro"/>
</dbReference>
<name>A0AA86RWH4_9FABA</name>
<dbReference type="PANTHER" id="PTHR14379">
    <property type="entry name" value="LIMKAIN B LKAP"/>
    <property type="match status" value="1"/>
</dbReference>
<dbReference type="GO" id="GO:0005777">
    <property type="term" value="C:peroxisome"/>
    <property type="evidence" value="ECO:0007669"/>
    <property type="project" value="InterPro"/>
</dbReference>
<evidence type="ECO:0000259" key="1">
    <source>
        <dbReference type="Pfam" id="PF01936"/>
    </source>
</evidence>
<dbReference type="EMBL" id="OY731398">
    <property type="protein sequence ID" value="CAJ1872891.1"/>
    <property type="molecule type" value="Genomic_DNA"/>
</dbReference>
<dbReference type="Pfam" id="PF01936">
    <property type="entry name" value="NYN"/>
    <property type="match status" value="1"/>
</dbReference>
<dbReference type="GO" id="GO:0004540">
    <property type="term" value="F:RNA nuclease activity"/>
    <property type="evidence" value="ECO:0007669"/>
    <property type="project" value="InterPro"/>
</dbReference>
<sequence length="252" mass="28291">MLLWAVDNPAPANYLLISGHRDFSNALHQLNMRRYNILLVHPPQVSPSLLAAAKVVWLWTTLFADGDPLHVTDSDSDSASASYVNSAILALELENGHDGRGRNFCTQRGEARFGDIGGSTGKREIHLRRRSSAFLYSPLGSCLPGLVHSLQPVQWVSLSPLNHLTPICREIVGFWCCFDVQNLTFVCTRILLPPLKLMIMKAEDSKCTVVPRLSLCFNPTLREREQARPILWISSNAGYTVYSFALGHYWKW</sequence>